<evidence type="ECO:0000256" key="2">
    <source>
        <dbReference type="ARBA" id="ARBA00022603"/>
    </source>
</evidence>
<feature type="region of interest" description="Disordered" evidence="7">
    <location>
        <begin position="1"/>
        <end position="72"/>
    </location>
</feature>
<evidence type="ECO:0000313" key="9">
    <source>
        <dbReference type="EMBL" id="WOK98545.1"/>
    </source>
</evidence>
<dbReference type="GO" id="GO:0008173">
    <property type="term" value="F:RNA methyltransferase activity"/>
    <property type="evidence" value="ECO:0007669"/>
    <property type="project" value="UniProtKB-UniRule"/>
</dbReference>
<dbReference type="Gene3D" id="3.40.50.150">
    <property type="entry name" value="Vaccinia Virus protein VP39"/>
    <property type="match status" value="1"/>
</dbReference>
<evidence type="ECO:0000259" key="8">
    <source>
        <dbReference type="PROSITE" id="PS51515"/>
    </source>
</evidence>
<evidence type="ECO:0000256" key="7">
    <source>
        <dbReference type="SAM" id="MobiDB-lite"/>
    </source>
</evidence>
<dbReference type="Pfam" id="PF06859">
    <property type="entry name" value="Bin3"/>
    <property type="match status" value="1"/>
</dbReference>
<keyword evidence="2 6" id="KW-0489">Methyltransferase</keyword>
<dbReference type="PANTHER" id="PTHR12315">
    <property type="entry name" value="BICOID-INTERACTING PROTEIN RELATED"/>
    <property type="match status" value="1"/>
</dbReference>
<evidence type="ECO:0000256" key="6">
    <source>
        <dbReference type="RuleBase" id="RU367087"/>
    </source>
</evidence>
<keyword evidence="3 6" id="KW-0808">Transferase</keyword>
<dbReference type="GO" id="GO:0032259">
    <property type="term" value="P:methylation"/>
    <property type="evidence" value="ECO:0007669"/>
    <property type="project" value="UniProtKB-KW"/>
</dbReference>
<dbReference type="InterPro" id="IPR010675">
    <property type="entry name" value="Bin3_C"/>
</dbReference>
<keyword evidence="4 5" id="KW-0949">S-adenosyl-L-methionine</keyword>
<dbReference type="GO" id="GO:0040031">
    <property type="term" value="P:snRNA modification"/>
    <property type="evidence" value="ECO:0007669"/>
    <property type="project" value="TreeGrafter"/>
</dbReference>
<evidence type="ECO:0000256" key="1">
    <source>
        <dbReference type="ARBA" id="ARBA00008361"/>
    </source>
</evidence>
<evidence type="ECO:0000313" key="10">
    <source>
        <dbReference type="Proteomes" id="UP001327560"/>
    </source>
</evidence>
<dbReference type="Proteomes" id="UP001327560">
    <property type="component" value="Chromosome 2"/>
</dbReference>
<dbReference type="EMBL" id="CP136891">
    <property type="protein sequence ID" value="WOK98545.1"/>
    <property type="molecule type" value="Genomic_DNA"/>
</dbReference>
<dbReference type="PROSITE" id="PS51515">
    <property type="entry name" value="BIN3_SAM"/>
    <property type="match status" value="1"/>
</dbReference>
<proteinExistence type="inferred from homology"/>
<dbReference type="GO" id="GO:0008171">
    <property type="term" value="F:O-methyltransferase activity"/>
    <property type="evidence" value="ECO:0007669"/>
    <property type="project" value="UniProtKB-UniRule"/>
</dbReference>
<reference evidence="9 10" key="1">
    <citation type="submission" date="2023-10" db="EMBL/GenBank/DDBJ databases">
        <title>Chromosome-scale genome assembly provides insights into flower coloration mechanisms of Canna indica.</title>
        <authorList>
            <person name="Li C."/>
        </authorList>
    </citation>
    <scope>NUCLEOTIDE SEQUENCE [LARGE SCALE GENOMIC DNA]</scope>
    <source>
        <tissue evidence="9">Flower</tissue>
    </source>
</reference>
<dbReference type="InterPro" id="IPR039772">
    <property type="entry name" value="Bin3-like"/>
</dbReference>
<dbReference type="AlphaFoldDB" id="A0AAQ3Q6Q6"/>
<dbReference type="InterPro" id="IPR024160">
    <property type="entry name" value="BIN3_SAM-bd_dom"/>
</dbReference>
<dbReference type="InterPro" id="IPR029063">
    <property type="entry name" value="SAM-dependent_MTases_sf"/>
</dbReference>
<gene>
    <name evidence="9" type="ORF">Cni_G07257</name>
</gene>
<evidence type="ECO:0000256" key="5">
    <source>
        <dbReference type="PROSITE-ProRule" id="PRU00848"/>
    </source>
</evidence>
<dbReference type="EC" id="2.1.1.-" evidence="6"/>
<organism evidence="9 10">
    <name type="scientific">Canna indica</name>
    <name type="common">Indian-shot</name>
    <dbReference type="NCBI Taxonomy" id="4628"/>
    <lineage>
        <taxon>Eukaryota</taxon>
        <taxon>Viridiplantae</taxon>
        <taxon>Streptophyta</taxon>
        <taxon>Embryophyta</taxon>
        <taxon>Tracheophyta</taxon>
        <taxon>Spermatophyta</taxon>
        <taxon>Magnoliopsida</taxon>
        <taxon>Liliopsida</taxon>
        <taxon>Zingiberales</taxon>
        <taxon>Cannaceae</taxon>
        <taxon>Canna</taxon>
    </lineage>
</organism>
<protein>
    <recommendedName>
        <fullName evidence="6">RNA methyltransferase</fullName>
        <ecNumber evidence="6">2.1.1.-</ecNumber>
    </recommendedName>
</protein>
<comment type="similarity">
    <text evidence="1 6">Belongs to the methyltransferase superfamily.</text>
</comment>
<dbReference type="GO" id="GO:0017069">
    <property type="term" value="F:snRNA binding"/>
    <property type="evidence" value="ECO:0007669"/>
    <property type="project" value="TreeGrafter"/>
</dbReference>
<evidence type="ECO:0000256" key="4">
    <source>
        <dbReference type="ARBA" id="ARBA00022691"/>
    </source>
</evidence>
<feature type="compositionally biased region" description="Basic and acidic residues" evidence="7">
    <location>
        <begin position="1"/>
        <end position="64"/>
    </location>
</feature>
<evidence type="ECO:0000256" key="3">
    <source>
        <dbReference type="ARBA" id="ARBA00022679"/>
    </source>
</evidence>
<keyword evidence="10" id="KW-1185">Reference proteome</keyword>
<accession>A0AAQ3Q6Q6</accession>
<sequence>MPAPAEDHLLQQQRREEEQEELKRPLLDQIKRKDPPSHGETVEEVKRDEGVGEGKEKEKQQQEPKRRKKPRETFIYGNYRTYYGYRGGVLVLEPQPWSSYKRYYSLSETLKKNYYDSRIRPDDFREILLDKIGFRSAEIITNSLSGAVAGFGRPIIVFTK</sequence>
<feature type="domain" description="Bin3-type SAM" evidence="8">
    <location>
        <begin position="87"/>
        <end position="160"/>
    </location>
</feature>
<name>A0AAQ3Q6Q6_9LILI</name>
<dbReference type="PANTHER" id="PTHR12315:SF0">
    <property type="entry name" value="7SK SNRNA METHYLPHOSPHATE CAPPING ENZYME"/>
    <property type="match status" value="1"/>
</dbReference>